<evidence type="ECO:0000313" key="3">
    <source>
        <dbReference type="Proteomes" id="UP000315303"/>
    </source>
</evidence>
<gene>
    <name evidence="2" type="ORF">EPA86_04455</name>
</gene>
<reference evidence="2 3" key="1">
    <citation type="submission" date="2019-01" db="EMBL/GenBank/DDBJ databases">
        <title>Litorilituus lipolytica sp. nov., isolated from intertidal sand of the Yellow Sea in China.</title>
        <authorList>
            <person name="Liu A."/>
        </authorList>
    </citation>
    <scope>NUCLEOTIDE SEQUENCE [LARGE SCALE GENOMIC DNA]</scope>
    <source>
        <strain evidence="2 3">RZ04</strain>
    </source>
</reference>
<name>A0A502L3L7_9GAMM</name>
<sequence length="390" mass="43531">MSVINQMLKDLEERAPEQNQQGVVPAPAVVKSSPIKPIAIIVTVVVIINIVGLYVWHLLQENKALKSQQTIQMANVEPRTNEALKQRSSAEEDSILLAQQKSETKAPADVDKPSKLVKRKAMPEEKKVASKDTVQVKRQNIGTEQVKFNSESVKESNSTKEPAIVEPIKEENKSIANIPTPAQQVQQKKQTASMSVSRRQLTADELVSQKLQQADEMLATRNVAKAEQLLEDVLIIQPEHIEARKKLAALWYGRKAYNKASNLLSQGVALAPNDSELRQMKAQIYVKQNKFRLAYNILEPLANVKEEEYQVLLASVAQETAHFTMAIQSYQQLIDMQPAVGRWYLGQAIVYDKNSQFDLAGKAYRLALAKGDLTNASAQFAQQRLIALGQ</sequence>
<organism evidence="2 3">
    <name type="scientific">Litorilituus lipolyticus</name>
    <dbReference type="NCBI Taxonomy" id="2491017"/>
    <lineage>
        <taxon>Bacteria</taxon>
        <taxon>Pseudomonadati</taxon>
        <taxon>Pseudomonadota</taxon>
        <taxon>Gammaproteobacteria</taxon>
        <taxon>Alteromonadales</taxon>
        <taxon>Colwelliaceae</taxon>
        <taxon>Litorilituus</taxon>
    </lineage>
</organism>
<dbReference type="Proteomes" id="UP000315303">
    <property type="component" value="Unassembled WGS sequence"/>
</dbReference>
<comment type="caution">
    <text evidence="2">The sequence shown here is derived from an EMBL/GenBank/DDBJ whole genome shotgun (WGS) entry which is preliminary data.</text>
</comment>
<keyword evidence="1" id="KW-0472">Membrane</keyword>
<dbReference type="Pfam" id="PF14559">
    <property type="entry name" value="TPR_19"/>
    <property type="match status" value="1"/>
</dbReference>
<proteinExistence type="predicted"/>
<dbReference type="RefSeq" id="WP_140602211.1">
    <property type="nucleotide sequence ID" value="NZ_SAWY01000007.1"/>
</dbReference>
<dbReference type="Gene3D" id="1.25.40.10">
    <property type="entry name" value="Tetratricopeptide repeat domain"/>
    <property type="match status" value="1"/>
</dbReference>
<keyword evidence="1" id="KW-0812">Transmembrane</keyword>
<accession>A0A502L3L7</accession>
<keyword evidence="1" id="KW-1133">Transmembrane helix</keyword>
<dbReference type="InterPro" id="IPR011990">
    <property type="entry name" value="TPR-like_helical_dom_sf"/>
</dbReference>
<dbReference type="EMBL" id="SAWY01000007">
    <property type="protein sequence ID" value="TPH17804.1"/>
    <property type="molecule type" value="Genomic_DNA"/>
</dbReference>
<protein>
    <submittedName>
        <fullName evidence="2">MSHA biogenesis protein MshN</fullName>
    </submittedName>
</protein>
<dbReference type="OrthoDB" id="5406098at2"/>
<dbReference type="AlphaFoldDB" id="A0A502L3L7"/>
<evidence type="ECO:0000256" key="1">
    <source>
        <dbReference type="SAM" id="Phobius"/>
    </source>
</evidence>
<evidence type="ECO:0000313" key="2">
    <source>
        <dbReference type="EMBL" id="TPH17804.1"/>
    </source>
</evidence>
<feature type="transmembrane region" description="Helical" evidence="1">
    <location>
        <begin position="38"/>
        <end position="59"/>
    </location>
</feature>
<dbReference type="SUPFAM" id="SSF48452">
    <property type="entry name" value="TPR-like"/>
    <property type="match status" value="1"/>
</dbReference>
<keyword evidence="3" id="KW-1185">Reference proteome</keyword>